<dbReference type="Gene3D" id="3.40.50.300">
    <property type="entry name" value="P-loop containing nucleotide triphosphate hydrolases"/>
    <property type="match status" value="1"/>
</dbReference>
<evidence type="ECO:0000259" key="7">
    <source>
        <dbReference type="PROSITE" id="PS50893"/>
    </source>
</evidence>
<comment type="caution">
    <text evidence="8">The sequence shown here is derived from an EMBL/GenBank/DDBJ whole genome shotgun (WGS) entry which is preliminary data.</text>
</comment>
<gene>
    <name evidence="8" type="ORF">LX83_005618</name>
</gene>
<evidence type="ECO:0000256" key="2">
    <source>
        <dbReference type="ARBA" id="ARBA00005417"/>
    </source>
</evidence>
<evidence type="ECO:0000256" key="6">
    <source>
        <dbReference type="ARBA" id="ARBA00023251"/>
    </source>
</evidence>
<reference evidence="8" key="1">
    <citation type="submission" date="2022-06" db="EMBL/GenBank/DDBJ databases">
        <title>Genomic Encyclopedia of Archaeal and Bacterial Type Strains, Phase II (KMG-II): from individual species to whole genera.</title>
        <authorList>
            <person name="Goeker M."/>
        </authorList>
    </citation>
    <scope>NUCLEOTIDE SEQUENCE</scope>
    <source>
        <strain evidence="8">DSM 43935</strain>
    </source>
</reference>
<dbReference type="InterPro" id="IPR027417">
    <property type="entry name" value="P-loop_NTPase"/>
</dbReference>
<dbReference type="InterPro" id="IPR003593">
    <property type="entry name" value="AAA+_ATPase"/>
</dbReference>
<keyword evidence="3" id="KW-0813">Transport</keyword>
<dbReference type="InterPro" id="IPR017871">
    <property type="entry name" value="ABC_transporter-like_CS"/>
</dbReference>
<keyword evidence="9" id="KW-1185">Reference proteome</keyword>
<dbReference type="InterPro" id="IPR050763">
    <property type="entry name" value="ABC_transporter_ATP-binding"/>
</dbReference>
<dbReference type="GO" id="GO:0016887">
    <property type="term" value="F:ATP hydrolysis activity"/>
    <property type="evidence" value="ECO:0007669"/>
    <property type="project" value="InterPro"/>
</dbReference>
<feature type="domain" description="ABC transporter" evidence="7">
    <location>
        <begin position="2"/>
        <end position="237"/>
    </location>
</feature>
<dbReference type="SUPFAM" id="SSF52540">
    <property type="entry name" value="P-loop containing nucleoside triphosphate hydrolases"/>
    <property type="match status" value="1"/>
</dbReference>
<evidence type="ECO:0000256" key="4">
    <source>
        <dbReference type="ARBA" id="ARBA00022741"/>
    </source>
</evidence>
<keyword evidence="5 8" id="KW-0067">ATP-binding</keyword>
<dbReference type="PROSITE" id="PS00211">
    <property type="entry name" value="ABC_TRANSPORTER_1"/>
    <property type="match status" value="1"/>
</dbReference>
<evidence type="ECO:0000256" key="1">
    <source>
        <dbReference type="ARBA" id="ARBA00004202"/>
    </source>
</evidence>
<evidence type="ECO:0000313" key="8">
    <source>
        <dbReference type="EMBL" id="MCP2168740.1"/>
    </source>
</evidence>
<dbReference type="GO" id="GO:0005886">
    <property type="term" value="C:plasma membrane"/>
    <property type="evidence" value="ECO:0007669"/>
    <property type="project" value="UniProtKB-SubCell"/>
</dbReference>
<dbReference type="PANTHER" id="PTHR42711">
    <property type="entry name" value="ABC TRANSPORTER ATP-BINDING PROTEIN"/>
    <property type="match status" value="1"/>
</dbReference>
<dbReference type="Pfam" id="PF00005">
    <property type="entry name" value="ABC_tran"/>
    <property type="match status" value="1"/>
</dbReference>
<comment type="subcellular location">
    <subcellularLocation>
        <location evidence="1">Cell membrane</location>
        <topology evidence="1">Peripheral membrane protein</topology>
    </subcellularLocation>
</comment>
<dbReference type="SMART" id="SM00382">
    <property type="entry name" value="AAA"/>
    <property type="match status" value="1"/>
</dbReference>
<evidence type="ECO:0000313" key="9">
    <source>
        <dbReference type="Proteomes" id="UP001206128"/>
    </source>
</evidence>
<dbReference type="PANTHER" id="PTHR42711:SF5">
    <property type="entry name" value="ABC TRANSPORTER ATP-BINDING PROTEIN NATA"/>
    <property type="match status" value="1"/>
</dbReference>
<keyword evidence="6" id="KW-0046">Antibiotic resistance</keyword>
<comment type="similarity">
    <text evidence="2">Belongs to the ABC transporter superfamily.</text>
</comment>
<dbReference type="AlphaFoldDB" id="A0AAE3KIR6"/>
<sequence>MIKARALARRFDTPAGPVEAVRGVDLDIAAGELVGFLGPNGAGKTTTLRMLTTLLRPTQGSAVVAGCDLRADPVGVRRRIGYVAQGGGTGPDYPVDTELRMQARFYGLPPAQAASRAAELAEWFDLTDLMALPTAALSGGQRRRLDLAMGLVHRPAVLFLDEPTAGLDPHSRANLWERIRDLRADLGTTVFLTTHYLDEADVLCDRVLVIDQGRIVAQGSPDDLKRQVSGDTVVLTSAQAAAAAEVAGRLPGAHQVSVADTAVRFHVPAGDTALPTLLRELDQAEVELTSVQVHRPTLDDVFRALTGRSLGQD</sequence>
<accession>A0AAE3KIR6</accession>
<dbReference type="InterPro" id="IPR003439">
    <property type="entry name" value="ABC_transporter-like_ATP-bd"/>
</dbReference>
<dbReference type="EMBL" id="JAMTCK010000015">
    <property type="protein sequence ID" value="MCP2168740.1"/>
    <property type="molecule type" value="Genomic_DNA"/>
</dbReference>
<dbReference type="InterPro" id="IPR025302">
    <property type="entry name" value="DrrA1/2-like_C"/>
</dbReference>
<keyword evidence="4" id="KW-0547">Nucleotide-binding</keyword>
<dbReference type="PROSITE" id="PS50893">
    <property type="entry name" value="ABC_TRANSPORTER_2"/>
    <property type="match status" value="1"/>
</dbReference>
<protein>
    <submittedName>
        <fullName evidence="8">ABC-2 type transport system ATP-binding protein</fullName>
    </submittedName>
</protein>
<dbReference type="RefSeq" id="WP_253776842.1">
    <property type="nucleotide sequence ID" value="NZ_JAMTCK010000015.1"/>
</dbReference>
<evidence type="ECO:0000256" key="3">
    <source>
        <dbReference type="ARBA" id="ARBA00022448"/>
    </source>
</evidence>
<dbReference type="GO" id="GO:0046677">
    <property type="term" value="P:response to antibiotic"/>
    <property type="evidence" value="ECO:0007669"/>
    <property type="project" value="UniProtKB-KW"/>
</dbReference>
<proteinExistence type="inferred from homology"/>
<name>A0AAE3KIR6_9PSEU</name>
<dbReference type="GO" id="GO:0005524">
    <property type="term" value="F:ATP binding"/>
    <property type="evidence" value="ECO:0007669"/>
    <property type="project" value="UniProtKB-KW"/>
</dbReference>
<evidence type="ECO:0000256" key="5">
    <source>
        <dbReference type="ARBA" id="ARBA00022840"/>
    </source>
</evidence>
<dbReference type="Pfam" id="PF13732">
    <property type="entry name" value="DrrA1-3_C"/>
    <property type="match status" value="1"/>
</dbReference>
<dbReference type="Proteomes" id="UP001206128">
    <property type="component" value="Unassembled WGS sequence"/>
</dbReference>
<organism evidence="8 9">
    <name type="scientific">Goodfellowiella coeruleoviolacea</name>
    <dbReference type="NCBI Taxonomy" id="334858"/>
    <lineage>
        <taxon>Bacteria</taxon>
        <taxon>Bacillati</taxon>
        <taxon>Actinomycetota</taxon>
        <taxon>Actinomycetes</taxon>
        <taxon>Pseudonocardiales</taxon>
        <taxon>Pseudonocardiaceae</taxon>
        <taxon>Goodfellowiella</taxon>
    </lineage>
</organism>